<evidence type="ECO:0000256" key="1">
    <source>
        <dbReference type="ARBA" id="ARBA00022898"/>
    </source>
</evidence>
<name>A0A517X0C8_9PLAN</name>
<reference evidence="6 7" key="1">
    <citation type="submission" date="2019-03" db="EMBL/GenBank/DDBJ databases">
        <title>Deep-cultivation of Planctomycetes and their phenomic and genomic characterization uncovers novel biology.</title>
        <authorList>
            <person name="Wiegand S."/>
            <person name="Jogler M."/>
            <person name="Boedeker C."/>
            <person name="Pinto D."/>
            <person name="Vollmers J."/>
            <person name="Rivas-Marin E."/>
            <person name="Kohn T."/>
            <person name="Peeters S.H."/>
            <person name="Heuer A."/>
            <person name="Rast P."/>
            <person name="Oberbeckmann S."/>
            <person name="Bunk B."/>
            <person name="Jeske O."/>
            <person name="Meyerdierks A."/>
            <person name="Storesund J.E."/>
            <person name="Kallscheuer N."/>
            <person name="Luecker S."/>
            <person name="Lage O.M."/>
            <person name="Pohl T."/>
            <person name="Merkel B.J."/>
            <person name="Hornburger P."/>
            <person name="Mueller R.-W."/>
            <person name="Bruemmer F."/>
            <person name="Labrenz M."/>
            <person name="Spormann A.M."/>
            <person name="Op den Camp H."/>
            <person name="Overmann J."/>
            <person name="Amann R."/>
            <person name="Jetten M.S.M."/>
            <person name="Mascher T."/>
            <person name="Medema M.H."/>
            <person name="Devos D.P."/>
            <person name="Kaster A.-K."/>
            <person name="Ovreas L."/>
            <person name="Rohde M."/>
            <person name="Galperin M.Y."/>
            <person name="Jogler C."/>
        </authorList>
    </citation>
    <scope>NUCLEOTIDE SEQUENCE [LARGE SCALE GENOMIC DNA]</scope>
    <source>
        <strain evidence="6 7">V202</strain>
    </source>
</reference>
<evidence type="ECO:0000256" key="2">
    <source>
        <dbReference type="ARBA" id="ARBA00037999"/>
    </source>
</evidence>
<dbReference type="Proteomes" id="UP000318384">
    <property type="component" value="Chromosome"/>
</dbReference>
<feature type="active site" description="Proton acceptor" evidence="3">
    <location>
        <position position="189"/>
    </location>
</feature>
<sequence>MKILFNQPKRENDELSLEIDAAIKNVLKSGIYILGNNVTTFEEEFAEYCNTKYCYTVGNGTDALVIALRALGIVKNDEVITVANAGGYSTTACNLVGATPVYIDVDKHRLLLNVDLVPSAISPKTKCVIATHLYGQVVDIKKLRALLDAAGHTEVKILEDCAQAHGATSEGEKVGSLGDIATFSFYPTKNLGALGDGGAITTSCEKLAERCQSLRQYGWISKYCSTVSDGQNSRLDEIHAAILRVKLKQLDAYNQKRRSICTHLHETCRGIVDVVTTPNDDHVSHLFVVRHKNREEICKTLNENGIATDIHYPILDIDQISMNAKSYRSLELKHSNQATKEIFSLPCYTGITRAELDFIRQIFQTKISVITKE</sequence>
<dbReference type="InterPro" id="IPR000653">
    <property type="entry name" value="DegT/StrS_aminotransferase"/>
</dbReference>
<evidence type="ECO:0000313" key="6">
    <source>
        <dbReference type="EMBL" id="QDU10962.1"/>
    </source>
</evidence>
<evidence type="ECO:0000256" key="3">
    <source>
        <dbReference type="PIRSR" id="PIRSR000390-1"/>
    </source>
</evidence>
<dbReference type="OrthoDB" id="9810913at2"/>
<gene>
    <name evidence="6" type="primary">fdtB</name>
    <name evidence="6" type="ORF">V202x_43760</name>
</gene>
<feature type="modified residue" description="N6-(pyridoxal phosphate)lysine" evidence="4">
    <location>
        <position position="189"/>
    </location>
</feature>
<comment type="similarity">
    <text evidence="2 5">Belongs to the DegT/DnrJ/EryC1 family.</text>
</comment>
<dbReference type="InterPro" id="IPR015424">
    <property type="entry name" value="PyrdxlP-dep_Trfase"/>
</dbReference>
<dbReference type="CDD" id="cd00616">
    <property type="entry name" value="AHBA_syn"/>
    <property type="match status" value="1"/>
</dbReference>
<dbReference type="SUPFAM" id="SSF53383">
    <property type="entry name" value="PLP-dependent transferases"/>
    <property type="match status" value="1"/>
</dbReference>
<dbReference type="RefSeq" id="WP_145178822.1">
    <property type="nucleotide sequence ID" value="NZ_CP037422.1"/>
</dbReference>
<dbReference type="Gene3D" id="3.90.1150.10">
    <property type="entry name" value="Aspartate Aminotransferase, domain 1"/>
    <property type="match status" value="1"/>
</dbReference>
<dbReference type="GO" id="GO:0008483">
    <property type="term" value="F:transaminase activity"/>
    <property type="evidence" value="ECO:0007669"/>
    <property type="project" value="UniProtKB-KW"/>
</dbReference>
<dbReference type="Gene3D" id="3.40.640.10">
    <property type="entry name" value="Type I PLP-dependent aspartate aminotransferase-like (Major domain)"/>
    <property type="match status" value="1"/>
</dbReference>
<keyword evidence="6" id="KW-0032">Aminotransferase</keyword>
<keyword evidence="7" id="KW-1185">Reference proteome</keyword>
<dbReference type="PANTHER" id="PTHR30244">
    <property type="entry name" value="TRANSAMINASE"/>
    <property type="match status" value="1"/>
</dbReference>
<evidence type="ECO:0000256" key="4">
    <source>
        <dbReference type="PIRSR" id="PIRSR000390-2"/>
    </source>
</evidence>
<dbReference type="GO" id="GO:0030170">
    <property type="term" value="F:pyridoxal phosphate binding"/>
    <property type="evidence" value="ECO:0007669"/>
    <property type="project" value="TreeGrafter"/>
</dbReference>
<proteinExistence type="inferred from homology"/>
<evidence type="ECO:0000256" key="5">
    <source>
        <dbReference type="RuleBase" id="RU004508"/>
    </source>
</evidence>
<organism evidence="6 7">
    <name type="scientific">Gimesia aquarii</name>
    <dbReference type="NCBI Taxonomy" id="2527964"/>
    <lineage>
        <taxon>Bacteria</taxon>
        <taxon>Pseudomonadati</taxon>
        <taxon>Planctomycetota</taxon>
        <taxon>Planctomycetia</taxon>
        <taxon>Planctomycetales</taxon>
        <taxon>Planctomycetaceae</taxon>
        <taxon>Gimesia</taxon>
    </lineage>
</organism>
<dbReference type="InterPro" id="IPR015422">
    <property type="entry name" value="PyrdxlP-dep_Trfase_small"/>
</dbReference>
<dbReference type="GO" id="GO:0000271">
    <property type="term" value="P:polysaccharide biosynthetic process"/>
    <property type="evidence" value="ECO:0007669"/>
    <property type="project" value="TreeGrafter"/>
</dbReference>
<dbReference type="Pfam" id="PF01041">
    <property type="entry name" value="DegT_DnrJ_EryC1"/>
    <property type="match status" value="1"/>
</dbReference>
<keyword evidence="6" id="KW-0808">Transferase</keyword>
<accession>A0A517X0C8</accession>
<keyword evidence="1 4" id="KW-0663">Pyridoxal phosphate</keyword>
<evidence type="ECO:0000313" key="7">
    <source>
        <dbReference type="Proteomes" id="UP000318384"/>
    </source>
</evidence>
<dbReference type="EC" id="2.6.1.90" evidence="6"/>
<dbReference type="EMBL" id="CP037422">
    <property type="protein sequence ID" value="QDU10962.1"/>
    <property type="molecule type" value="Genomic_DNA"/>
</dbReference>
<dbReference type="PIRSF" id="PIRSF000390">
    <property type="entry name" value="PLP_StrS"/>
    <property type="match status" value="1"/>
</dbReference>
<dbReference type="InterPro" id="IPR015421">
    <property type="entry name" value="PyrdxlP-dep_Trfase_major"/>
</dbReference>
<protein>
    <submittedName>
        <fullName evidence="6">dTDP-3-amino-3,6-dideoxy-alpha-D-galactopyranose transaminase</fullName>
        <ecNumber evidence="6">2.6.1.90</ecNumber>
    </submittedName>
</protein>
<dbReference type="AlphaFoldDB" id="A0A517X0C8"/>
<dbReference type="PANTHER" id="PTHR30244:SF36">
    <property type="entry name" value="3-OXO-GLUCOSE-6-PHOSPHATE:GLUTAMATE AMINOTRANSFERASE"/>
    <property type="match status" value="1"/>
</dbReference>